<dbReference type="EMBL" id="CAXAMM010003247">
    <property type="protein sequence ID" value="CAK8999104.1"/>
    <property type="molecule type" value="Genomic_DNA"/>
</dbReference>
<keyword evidence="4" id="KW-1185">Reference proteome</keyword>
<feature type="region of interest" description="Disordered" evidence="1">
    <location>
        <begin position="1"/>
        <end position="46"/>
    </location>
</feature>
<sequence>MALAPQTFGSADADGSPSSPHRDSEALLLNVKDPEEDQADTNVDSVGSKGEHCGLAELPPLCENAQVASKDCATWMKDLKTWMAGDWQKSKMTCKLIGMHFFLVLPHIISIATVGDVKAEYLLPCNSEAGCVFQRLWDSQNVASTGGYFASVKNGEANVVTLSQNTHGHQQANFTFTSDNHSSRVAEMRAKVSRPLIEQLILWIGRLPSELLQGPPPEQWPALCESMTPEEMQERCNSESMKMGFQNHLLGAGMYTSMVLTCLWGVASALHDYLVLANFQPQLTLSIGFFSLLLHTVAAIAGVYWASGCAQVFASPHPVGNCSCFYEMPVFEAVAAMISPIWLLKGATDQFSLWVDTVLYGDCLYFQEHKIPHHVEKFSRSWEDGHLMIWSPELVHPVPSQQQHVRGVSFARMRLRTLLWFVVWVYGIGSTMSAVSGSASKLKTLTADIWVVDSLIRVVLFGMQVLSWGFLLLWIPIRGGKMLLMGRLRTYFDDGFWFGLCVIAAVALGMFVACCWVFFHACLLSFEYSWPPQWLQNLPEREHSALDSDLRALGVNNALLVVFCFGFECLFMPALKKLRKEAKDTE</sequence>
<feature type="transmembrane region" description="Helical" evidence="2">
    <location>
        <begin position="455"/>
        <end position="475"/>
    </location>
</feature>
<accession>A0ABP0I971</accession>
<feature type="transmembrane region" description="Helical" evidence="2">
    <location>
        <begin position="496"/>
        <end position="519"/>
    </location>
</feature>
<evidence type="ECO:0000313" key="3">
    <source>
        <dbReference type="EMBL" id="CAK8999104.1"/>
    </source>
</evidence>
<feature type="transmembrane region" description="Helical" evidence="2">
    <location>
        <begin position="287"/>
        <end position="306"/>
    </location>
</feature>
<evidence type="ECO:0000256" key="1">
    <source>
        <dbReference type="SAM" id="MobiDB-lite"/>
    </source>
</evidence>
<keyword evidence="2" id="KW-0472">Membrane</keyword>
<evidence type="ECO:0000313" key="4">
    <source>
        <dbReference type="Proteomes" id="UP001642464"/>
    </source>
</evidence>
<evidence type="ECO:0000256" key="2">
    <source>
        <dbReference type="SAM" id="Phobius"/>
    </source>
</evidence>
<organism evidence="3 4">
    <name type="scientific">Durusdinium trenchii</name>
    <dbReference type="NCBI Taxonomy" id="1381693"/>
    <lineage>
        <taxon>Eukaryota</taxon>
        <taxon>Sar</taxon>
        <taxon>Alveolata</taxon>
        <taxon>Dinophyceae</taxon>
        <taxon>Suessiales</taxon>
        <taxon>Symbiodiniaceae</taxon>
        <taxon>Durusdinium</taxon>
    </lineage>
</organism>
<comment type="caution">
    <text evidence="3">The sequence shown here is derived from an EMBL/GenBank/DDBJ whole genome shotgun (WGS) entry which is preliminary data.</text>
</comment>
<gene>
    <name evidence="3" type="ORF">SCF082_LOCUS5923</name>
</gene>
<name>A0ABP0I971_9DINO</name>
<feature type="transmembrane region" description="Helical" evidence="2">
    <location>
        <begin position="249"/>
        <end position="267"/>
    </location>
</feature>
<dbReference type="Proteomes" id="UP001642464">
    <property type="component" value="Unassembled WGS sequence"/>
</dbReference>
<protein>
    <recommendedName>
        <fullName evidence="5">Transmembrane protein</fullName>
    </recommendedName>
</protein>
<evidence type="ECO:0008006" key="5">
    <source>
        <dbReference type="Google" id="ProtNLM"/>
    </source>
</evidence>
<feature type="transmembrane region" description="Helical" evidence="2">
    <location>
        <begin position="418"/>
        <end position="435"/>
    </location>
</feature>
<keyword evidence="2" id="KW-0812">Transmembrane</keyword>
<keyword evidence="2" id="KW-1133">Transmembrane helix</keyword>
<feature type="transmembrane region" description="Helical" evidence="2">
    <location>
        <begin position="558"/>
        <end position="575"/>
    </location>
</feature>
<reference evidence="3 4" key="1">
    <citation type="submission" date="2024-02" db="EMBL/GenBank/DDBJ databases">
        <authorList>
            <person name="Chen Y."/>
            <person name="Shah S."/>
            <person name="Dougan E. K."/>
            <person name="Thang M."/>
            <person name="Chan C."/>
        </authorList>
    </citation>
    <scope>NUCLEOTIDE SEQUENCE [LARGE SCALE GENOMIC DNA]</scope>
</reference>
<proteinExistence type="predicted"/>